<evidence type="ECO:0000313" key="5">
    <source>
        <dbReference type="Proteomes" id="UP001497453"/>
    </source>
</evidence>
<protein>
    <recommendedName>
        <fullName evidence="6">Oxidase ustYa</fullName>
    </recommendedName>
</protein>
<reference evidence="5" key="1">
    <citation type="submission" date="2024-04" db="EMBL/GenBank/DDBJ databases">
        <authorList>
            <person name="Shaw F."/>
            <person name="Minotto A."/>
        </authorList>
    </citation>
    <scope>NUCLEOTIDE SEQUENCE [LARGE SCALE GENOMIC DNA]</scope>
</reference>
<evidence type="ECO:0000256" key="3">
    <source>
        <dbReference type="ARBA" id="ARBA00035112"/>
    </source>
</evidence>
<name>A0ABP1DPI3_9APHY</name>
<keyword evidence="2" id="KW-0560">Oxidoreductase</keyword>
<evidence type="ECO:0000256" key="1">
    <source>
        <dbReference type="ARBA" id="ARBA00004685"/>
    </source>
</evidence>
<comment type="similarity">
    <text evidence="3">Belongs to the ustYa family.</text>
</comment>
<dbReference type="Pfam" id="PF11807">
    <property type="entry name" value="UstYa"/>
    <property type="match status" value="1"/>
</dbReference>
<accession>A0ABP1DPI3</accession>
<gene>
    <name evidence="4" type="ORF">GFSPODELE1_LOCUS7479</name>
</gene>
<dbReference type="Proteomes" id="UP001497453">
    <property type="component" value="Chromosome 5"/>
</dbReference>
<dbReference type="PANTHER" id="PTHR33365">
    <property type="entry name" value="YALI0B05434P"/>
    <property type="match status" value="1"/>
</dbReference>
<organism evidence="4 5">
    <name type="scientific">Somion occarium</name>
    <dbReference type="NCBI Taxonomy" id="3059160"/>
    <lineage>
        <taxon>Eukaryota</taxon>
        <taxon>Fungi</taxon>
        <taxon>Dikarya</taxon>
        <taxon>Basidiomycota</taxon>
        <taxon>Agaricomycotina</taxon>
        <taxon>Agaricomycetes</taxon>
        <taxon>Polyporales</taxon>
        <taxon>Cerrenaceae</taxon>
        <taxon>Somion</taxon>
    </lineage>
</organism>
<evidence type="ECO:0008006" key="6">
    <source>
        <dbReference type="Google" id="ProtNLM"/>
    </source>
</evidence>
<dbReference type="EMBL" id="OZ037948">
    <property type="protein sequence ID" value="CAL1709730.1"/>
    <property type="molecule type" value="Genomic_DNA"/>
</dbReference>
<proteinExistence type="inferred from homology"/>
<sequence length="224" mass="25657">MKTIRQDVHTNTSSRIILFASLVLLLSSALQLATTWMQMNRQEHCQSMVGLNKPSPKFEDDYSWQGDDYPNALPLHLGDPVALTLEDSRHYALDTPDADAEYRSIYPGNHLGFIRLGPNKRFFGLSMYHQMHCLDSLRHAILGRGHTHASRKRDVEHAQHCLNYLRQTILCSADLTLEPEIVEGSQDVGEGLAVTHVCRDWSKVHAFVEQNEVDWTLWKNETHR</sequence>
<evidence type="ECO:0000313" key="4">
    <source>
        <dbReference type="EMBL" id="CAL1709730.1"/>
    </source>
</evidence>
<comment type="pathway">
    <text evidence="1">Mycotoxin biosynthesis.</text>
</comment>
<dbReference type="PANTHER" id="PTHR33365:SF11">
    <property type="entry name" value="TAT PATHWAY SIGNAL SEQUENCE"/>
    <property type="match status" value="1"/>
</dbReference>
<keyword evidence="5" id="KW-1185">Reference proteome</keyword>
<dbReference type="InterPro" id="IPR021765">
    <property type="entry name" value="UstYa-like"/>
</dbReference>
<evidence type="ECO:0000256" key="2">
    <source>
        <dbReference type="ARBA" id="ARBA00023002"/>
    </source>
</evidence>